<evidence type="ECO:0000259" key="4">
    <source>
        <dbReference type="Pfam" id="PF00892"/>
    </source>
</evidence>
<evidence type="ECO:0000313" key="7">
    <source>
        <dbReference type="Proteomes" id="UP000677265"/>
    </source>
</evidence>
<dbReference type="GO" id="GO:0016020">
    <property type="term" value="C:membrane"/>
    <property type="evidence" value="ECO:0007669"/>
    <property type="project" value="InterPro"/>
</dbReference>
<comment type="similarity">
    <text evidence="2">Belongs to the EamA transporter family.</text>
</comment>
<feature type="transmembrane region" description="Helical" evidence="3">
    <location>
        <begin position="146"/>
        <end position="170"/>
    </location>
</feature>
<evidence type="ECO:0000256" key="2">
    <source>
        <dbReference type="ARBA" id="ARBA00007362"/>
    </source>
</evidence>
<dbReference type="RefSeq" id="WP_213143959.1">
    <property type="nucleotide sequence ID" value="NZ_JAGYPE020000033.1"/>
</dbReference>
<comment type="caution">
    <text evidence="5">The sequence shown here is derived from an EMBL/GenBank/DDBJ whole genome shotgun (WGS) entry which is preliminary data.</text>
</comment>
<feature type="domain" description="EamA" evidence="4">
    <location>
        <begin position="151"/>
        <end position="285"/>
    </location>
</feature>
<feature type="transmembrane region" description="Helical" evidence="3">
    <location>
        <begin position="67"/>
        <end position="88"/>
    </location>
</feature>
<feature type="transmembrane region" description="Helical" evidence="3">
    <location>
        <begin position="182"/>
        <end position="200"/>
    </location>
</feature>
<accession>A0A942YB41</accession>
<feature type="transmembrane region" description="Helical" evidence="3">
    <location>
        <begin position="268"/>
        <end position="287"/>
    </location>
</feature>
<dbReference type="AlphaFoldDB" id="A0A942YB41"/>
<keyword evidence="7" id="KW-1185">Reference proteome</keyword>
<feature type="transmembrane region" description="Helical" evidence="3">
    <location>
        <begin position="243"/>
        <end position="262"/>
    </location>
</feature>
<dbReference type="EMBL" id="JAGYPE020000033">
    <property type="protein sequence ID" value="MCH6267295.1"/>
    <property type="molecule type" value="Genomic_DNA"/>
</dbReference>
<reference evidence="5" key="1">
    <citation type="submission" date="2021-05" db="EMBL/GenBank/DDBJ databases">
        <title>Novel Bacillus species.</title>
        <authorList>
            <person name="Liu G."/>
        </authorList>
    </citation>
    <scope>NUCLEOTIDE SEQUENCE</scope>
    <source>
        <strain evidence="5 7">FJAT-50051</strain>
    </source>
</reference>
<evidence type="ECO:0000313" key="6">
    <source>
        <dbReference type="EMBL" id="MCH6267295.1"/>
    </source>
</evidence>
<keyword evidence="3" id="KW-0812">Transmembrane</keyword>
<organism evidence="5">
    <name type="scientific">Neobacillus citreus</name>
    <dbReference type="NCBI Taxonomy" id="2833578"/>
    <lineage>
        <taxon>Bacteria</taxon>
        <taxon>Bacillati</taxon>
        <taxon>Bacillota</taxon>
        <taxon>Bacilli</taxon>
        <taxon>Bacillales</taxon>
        <taxon>Bacillaceae</taxon>
        <taxon>Neobacillus</taxon>
    </lineage>
</organism>
<feature type="transmembrane region" description="Helical" evidence="3">
    <location>
        <begin position="94"/>
        <end position="115"/>
    </location>
</feature>
<feature type="domain" description="EamA" evidence="4">
    <location>
        <begin position="5"/>
        <end position="139"/>
    </location>
</feature>
<keyword evidence="3" id="KW-0472">Membrane</keyword>
<dbReference type="EMBL" id="JAGYPE010000004">
    <property type="protein sequence ID" value="MBS4184043.1"/>
    <property type="molecule type" value="Genomic_DNA"/>
</dbReference>
<keyword evidence="3" id="KW-1133">Transmembrane helix</keyword>
<dbReference type="InterPro" id="IPR000620">
    <property type="entry name" value="EamA_dom"/>
</dbReference>
<dbReference type="PANTHER" id="PTHR12715:SF4">
    <property type="entry name" value="EAMA DOMAIN-CONTAINING PROTEIN"/>
    <property type="match status" value="1"/>
</dbReference>
<feature type="transmembrane region" description="Helical" evidence="3">
    <location>
        <begin position="37"/>
        <end position="55"/>
    </location>
</feature>
<dbReference type="Proteomes" id="UP000677265">
    <property type="component" value="Unassembled WGS sequence"/>
</dbReference>
<dbReference type="Pfam" id="PF00892">
    <property type="entry name" value="EamA"/>
    <property type="match status" value="2"/>
</dbReference>
<sequence length="305" mass="32978">MNIKALTIALFTVMIWGASFPAIRVILHGGYSPGHLILTRYLIASALFAIYALWPGVKFRLPQKGDILKIVILGFVGISIYHIGVAFGEKTVNAGVAAMLISSTPIFTALIALFVLRERLGLFGWIGLGLGFLGIGIIALETAGSSFHISSGVFLLLIAALGTSVMFAFQKPLLRRYSSIELTAYFTWVGTIPFFIYFPGYFQELQHATLDAHLSAIYLGIFPTAIGYVTWTIALSLGKSGSVMSMIYFEPVFAILIAWIWINEQPSFISIIGGAVAIAGVIVVNTLGSKNPSKIVRPDPQSAKV</sequence>
<dbReference type="InterPro" id="IPR037185">
    <property type="entry name" value="EmrE-like"/>
</dbReference>
<dbReference type="SUPFAM" id="SSF103481">
    <property type="entry name" value="Multidrug resistance efflux transporter EmrE"/>
    <property type="match status" value="2"/>
</dbReference>
<name>A0A942YB41_9BACI</name>
<dbReference type="PANTHER" id="PTHR12715">
    <property type="entry name" value="TRANSPORTER, DRUG/METABOLITE EXPORTER FAMILY"/>
    <property type="match status" value="1"/>
</dbReference>
<evidence type="ECO:0000256" key="1">
    <source>
        <dbReference type="ARBA" id="ARBA00004127"/>
    </source>
</evidence>
<dbReference type="InterPro" id="IPR052756">
    <property type="entry name" value="Alkyne_AA_exporter"/>
</dbReference>
<evidence type="ECO:0000256" key="3">
    <source>
        <dbReference type="SAM" id="Phobius"/>
    </source>
</evidence>
<feature type="transmembrane region" description="Helical" evidence="3">
    <location>
        <begin position="212"/>
        <end position="231"/>
    </location>
</feature>
<gene>
    <name evidence="6" type="ORF">KHB02_017385</name>
    <name evidence="5" type="ORF">KHB02_21865</name>
</gene>
<evidence type="ECO:0000313" key="5">
    <source>
        <dbReference type="EMBL" id="MBS4184043.1"/>
    </source>
</evidence>
<feature type="transmembrane region" description="Helical" evidence="3">
    <location>
        <begin position="122"/>
        <end position="140"/>
    </location>
</feature>
<proteinExistence type="inferred from homology"/>
<comment type="subcellular location">
    <subcellularLocation>
        <location evidence="1">Endomembrane system</location>
        <topology evidence="1">Multi-pass membrane protein</topology>
    </subcellularLocation>
</comment>
<protein>
    <submittedName>
        <fullName evidence="5">DMT family transporter</fullName>
    </submittedName>
</protein>